<keyword evidence="1" id="KW-0805">Transcription regulation</keyword>
<evidence type="ECO:0000256" key="1">
    <source>
        <dbReference type="ARBA" id="ARBA00023015"/>
    </source>
</evidence>
<dbReference type="RefSeq" id="WP_270676344.1">
    <property type="nucleotide sequence ID" value="NZ_JAQFWP010000006.1"/>
</dbReference>
<dbReference type="EMBL" id="JAQFWP010000006">
    <property type="protein sequence ID" value="MDA2803855.1"/>
    <property type="molecule type" value="Genomic_DNA"/>
</dbReference>
<organism evidence="5 6">
    <name type="scientific">Nocardiopsis suaedae</name>
    <dbReference type="NCBI Taxonomy" id="3018444"/>
    <lineage>
        <taxon>Bacteria</taxon>
        <taxon>Bacillati</taxon>
        <taxon>Actinomycetota</taxon>
        <taxon>Actinomycetes</taxon>
        <taxon>Streptosporangiales</taxon>
        <taxon>Nocardiopsidaceae</taxon>
        <taxon>Nocardiopsis</taxon>
    </lineage>
</organism>
<dbReference type="InterPro" id="IPR000792">
    <property type="entry name" value="Tscrpt_reg_LuxR_C"/>
</dbReference>
<protein>
    <submittedName>
        <fullName evidence="5">Helix-turn-helix transcriptional regulator</fullName>
    </submittedName>
</protein>
<sequence>MQTHPCSPYAGPPLCPEAVEDLTGRELQVLLLVASGYSNREISRRMTVTERTVKAHITRIFEKLGVESRVQAALTFVASRCPACSALVAHDRAAADTAREA</sequence>
<dbReference type="PANTHER" id="PTHR44688:SF16">
    <property type="entry name" value="DNA-BINDING TRANSCRIPTIONAL ACTIVATOR DEVR_DOSR"/>
    <property type="match status" value="1"/>
</dbReference>
<keyword evidence="6" id="KW-1185">Reference proteome</keyword>
<evidence type="ECO:0000313" key="5">
    <source>
        <dbReference type="EMBL" id="MDA2803855.1"/>
    </source>
</evidence>
<reference evidence="5" key="1">
    <citation type="submission" date="2023-01" db="EMBL/GenBank/DDBJ databases">
        <title>Draft genome sequence of Nocardiopsis sp. LSu2-4 isolated from halophytes.</title>
        <authorList>
            <person name="Duangmal K."/>
            <person name="Chantavorakit T."/>
        </authorList>
    </citation>
    <scope>NUCLEOTIDE SEQUENCE</scope>
    <source>
        <strain evidence="5">LSu2-4</strain>
    </source>
</reference>
<gene>
    <name evidence="5" type="ORF">O4U47_04975</name>
</gene>
<evidence type="ECO:0000259" key="4">
    <source>
        <dbReference type="PROSITE" id="PS50043"/>
    </source>
</evidence>
<dbReference type="CDD" id="cd06170">
    <property type="entry name" value="LuxR_C_like"/>
    <property type="match status" value="1"/>
</dbReference>
<evidence type="ECO:0000256" key="2">
    <source>
        <dbReference type="ARBA" id="ARBA00023125"/>
    </source>
</evidence>
<dbReference type="Pfam" id="PF00196">
    <property type="entry name" value="GerE"/>
    <property type="match status" value="1"/>
</dbReference>
<keyword evidence="2" id="KW-0238">DNA-binding</keyword>
<dbReference type="Proteomes" id="UP001165685">
    <property type="component" value="Unassembled WGS sequence"/>
</dbReference>
<dbReference type="PROSITE" id="PS50043">
    <property type="entry name" value="HTH_LUXR_2"/>
    <property type="match status" value="1"/>
</dbReference>
<keyword evidence="3" id="KW-0804">Transcription</keyword>
<dbReference type="InterPro" id="IPR036388">
    <property type="entry name" value="WH-like_DNA-bd_sf"/>
</dbReference>
<comment type="caution">
    <text evidence="5">The sequence shown here is derived from an EMBL/GenBank/DDBJ whole genome shotgun (WGS) entry which is preliminary data.</text>
</comment>
<dbReference type="SUPFAM" id="SSF46894">
    <property type="entry name" value="C-terminal effector domain of the bipartite response regulators"/>
    <property type="match status" value="1"/>
</dbReference>
<proteinExistence type="predicted"/>
<name>A0ABT4THH7_9ACTN</name>
<dbReference type="Gene3D" id="1.10.10.10">
    <property type="entry name" value="Winged helix-like DNA-binding domain superfamily/Winged helix DNA-binding domain"/>
    <property type="match status" value="1"/>
</dbReference>
<dbReference type="PANTHER" id="PTHR44688">
    <property type="entry name" value="DNA-BINDING TRANSCRIPTIONAL ACTIVATOR DEVR_DOSR"/>
    <property type="match status" value="1"/>
</dbReference>
<dbReference type="InterPro" id="IPR016032">
    <property type="entry name" value="Sig_transdc_resp-reg_C-effctor"/>
</dbReference>
<evidence type="ECO:0000256" key="3">
    <source>
        <dbReference type="ARBA" id="ARBA00023163"/>
    </source>
</evidence>
<dbReference type="SMART" id="SM00421">
    <property type="entry name" value="HTH_LUXR"/>
    <property type="match status" value="1"/>
</dbReference>
<dbReference type="PROSITE" id="PS00622">
    <property type="entry name" value="HTH_LUXR_1"/>
    <property type="match status" value="1"/>
</dbReference>
<feature type="domain" description="HTH luxR-type" evidence="4">
    <location>
        <begin position="15"/>
        <end position="80"/>
    </location>
</feature>
<dbReference type="PRINTS" id="PR00038">
    <property type="entry name" value="HTHLUXR"/>
</dbReference>
<evidence type="ECO:0000313" key="6">
    <source>
        <dbReference type="Proteomes" id="UP001165685"/>
    </source>
</evidence>
<accession>A0ABT4THH7</accession>